<keyword evidence="2" id="KW-1185">Reference proteome</keyword>
<evidence type="ECO:0000313" key="1">
    <source>
        <dbReference type="EMBL" id="ANT41107.1"/>
    </source>
</evidence>
<gene>
    <name evidence="1" type="ORF">SEA_NANODON_8</name>
</gene>
<dbReference type="OrthoDB" id="1044at10239"/>
<organism evidence="1 2">
    <name type="scientific">Streptomyces phage Nanodon</name>
    <dbReference type="NCBI Taxonomy" id="1873777"/>
    <lineage>
        <taxon>Viruses</taxon>
        <taxon>Duplodnaviria</taxon>
        <taxon>Heunggongvirae</taxon>
        <taxon>Uroviricota</taxon>
        <taxon>Caudoviricetes</taxon>
        <taxon>Arquatrovirinae</taxon>
        <taxon>Likavirus</taxon>
        <taxon>Likavirus nanodon</taxon>
    </lineage>
</organism>
<dbReference type="KEGG" id="vg:29080503"/>
<dbReference type="Proteomes" id="UP000202682">
    <property type="component" value="Segment"/>
</dbReference>
<dbReference type="RefSeq" id="YP_009287792.1">
    <property type="nucleotide sequence ID" value="NC_031078.1"/>
</dbReference>
<name>A0A1B1PAB8_9CAUD</name>
<evidence type="ECO:0000313" key="2">
    <source>
        <dbReference type="Proteomes" id="UP000202682"/>
    </source>
</evidence>
<reference evidence="2" key="1">
    <citation type="submission" date="2016-05" db="EMBL/GenBank/DDBJ databases">
        <authorList>
            <person name="Adebesin M.O."/>
            <person name="Ahama K."/>
            <person name="Alekasir E.M.M."/>
            <person name="Ali S."/>
            <person name="Aligholizadeh E."/>
            <person name="Allison J.M."/>
            <person name="Alzaher A."/>
            <person name="Andaya C.D."/>
            <person name="Asfaw S."/>
            <person name="Bansal N."/>
            <person name="Beauchard M.A."/>
            <person name="Betancourt K.A."/>
            <person name="Bhatia B."/>
            <person name="Boretti N.A."/>
            <person name="Brondi J.N."/>
            <person name="Byrd C.E."/>
            <person name="Cao A."/>
            <person name="Cardosa E.A."/>
            <person name="Carter A."/>
            <person name="Chen S."/>
            <person name="Chen Y."/>
            <person name="Clara Vega K."/>
            <person name="Cobuzzi M."/>
            <person name="Conn O.L."/>
            <person name="Crosby I.A."/>
            <person name="Daly S.B."/>
            <person name="DePaz I.X."/>
            <person name="Dhaurali S."/>
            <person name="Dowdy K.M."/>
            <person name="Edokobi N.B."/>
            <person name="Ekanayake A.B."/>
            <person name="Ekekwe S.O."/>
            <person name="Emond M.A."/>
            <person name="Endres L."/>
            <person name="Eng S."/>
            <person name="Felkoski S.A."/>
            <person name="Gant C.D."/>
            <person name="Gaskin B."/>
            <person name="Gondal S."/>
            <person name="Gutmann J."/>
            <person name="Ha T.-A."/>
            <person name="Habteyes H."/>
            <person name="Hariri O."/>
            <person name="Healey R.M."/>
            <person name="Heins J.L."/>
            <person name="Henderson A.L."/>
            <person name="Hernandez F.M.D."/>
            <person name="Hoang P.T."/>
            <person name="Hope K.T."/>
            <person name="Husna A."/>
            <person name="Hussain A."/>
            <person name="Imani O."/>
            <person name="Jackson N.L."/>
            <person name="Jacob V.M."/>
            <person name="Kang C."/>
            <person name="Kantov R.M."/>
            <person name="Kavuru S."/>
            <person name="Kerr M.S.-J.E."/>
            <person name="Khan O.A."/>
            <person name="Khan T.M."/>
            <person name="King T."/>
            <person name="Kulkarni R."/>
            <person name="Li A."/>
            <person name="Maczka C."/>
            <person name="Maisonet E."/>
            <person name="Majethia P.M."/>
            <person name="Malik D.A."/>
            <person name="Mariam A."/>
            <person name="Marquess E.B."/>
            <person name="Mattison J."/>
            <person name="McDonald N."/>
            <person name="Mehr S."/>
            <person name="Mengers S.R."/>
            <person name="Michaels D.P."/>
            <person name="Mondal S."/>
            <person name="Monney de Bebohi F."/>
            <person name="Nakhleh S.I."/>
            <person name="Ndubuizu N.C."/>
            <person name="Nguyen A.H."/>
            <person name="Nguyen K.M."/>
            <person name="Nguyen M.T."/>
            <person name="Nicholas M.L."/>
            <person name="Nimalan J.P."/>
            <person name="O'Connell R.A."/>
            <person name="Odoi E."/>
            <person name="Ojo L."/>
            <person name="Okoye A.E."/>
            <person name="Olateru-Olagbegi O."/>
            <person name="Osei K.V."/>
            <person name="Osei-Tutu A."/>
            <person name="Palilla A.M."/>
            <person name="Pancholi S."/>
            <person name="Park J.H.M."/>
            <person name="Patel K."/>
            <person name="Patel P."/>
            <person name="Pennington E."/>
            <person name="Peterson R.E."/>
            <person name="Pon J."/>
            <person name="Pourkarim H."/>
            <person name="Reed M.L."/>
            <person name="Rottman V."/>
            <person name="Salazar J."/>
            <person name="Samet S."/>
            <person name="Sendze O."/>
            <person name="Stelmack M.A."/>
            <person name="Stinnett R."/>
            <person name="Tchouaga A.L.N."/>
            <person name="Thompson E.M."/>
            <person name="Tran N.G."/>
            <person name="Truong T."/>
            <person name="Udo J.A."/>
            <person name="Verona L.T."/>
            <person name="Vu T.-Q."/>
            <person name="Wade J."/>
            <person name="Wang N.Q."/>
            <person name="Waters Z.M."/>
            <person name="Wellman R.J."/>
            <person name="Woldegabreal S."/>
            <person name="Yee A.C."/>
            <person name="Yirefu M."/>
            <person name="Zahangir S."/>
            <person name="Zhai Y."/>
            <person name="Devine C.L."/>
            <person name="Liao K."/>
            <person name="Prasad P.K."/>
            <person name="Ruthenberg K.J."/>
            <person name="Shonk J.A."/>
            <person name="Way M."/>
            <person name="Yousufi H.K."/>
            <person name="Cao L."/>
            <person name="Fox J."/>
            <person name="Hobbs E."/>
            <person name="Kilic S."/>
            <person name="Nunn R."/>
            <person name="Patel R."/>
            <person name="Rubenstein M."/>
            <person name="Erill I."/>
            <person name="Caruso S.M."/>
            <person name="Hughes L.E."/>
            <person name="Garlena R.A."/>
            <person name="Russell D.A."/>
            <person name="Pope W.H."/>
            <person name="Jacobs-Sera D."/>
            <person name="Hendrix R.W."/>
            <person name="Hatfull G.F."/>
        </authorList>
    </citation>
    <scope>NUCLEOTIDE SEQUENCE [LARGE SCALE GENOMIC DNA]</scope>
</reference>
<dbReference type="GeneID" id="29080503"/>
<protein>
    <submittedName>
        <fullName evidence="1">Terminase large subunit</fullName>
    </submittedName>
</protein>
<proteinExistence type="predicted"/>
<dbReference type="EMBL" id="KX344445">
    <property type="protein sequence ID" value="ANT41107.1"/>
    <property type="molecule type" value="Genomic_DNA"/>
</dbReference>
<sequence>MTPQAGLTLEEIEALEPTYIGPTWQKDAFGQWVLPKHTLGWQIAGWCAQWLRAEDGGPWKFTREQLRFVLHWYAVDKNGRFTNRKGVLQRLKGWGKDPLLAVLCLVELVGPSRFSHWDENGDPVGEPHPQAWVQVTAVNQSQTTNTMSLIPSLMSDAFKAHFDIKDGAVLIRANGGKQRLEAVTSSYRALEGKRTTFTLLNETHHWVSGNNGHKMYETIDGNATKKDARYLAITNAYLPGEDSVAERMRESFEKILEGRALDVGFMYDSLEAHPKTPLTPEALEVVIPQIRGDAVWLRVESIIQSVLDTTIAPSRSRRMWLNQIVAEEDALYGPAEWDVLGDEKKTLQPGDEIVLGFDGGKTHDATALVAIRVRDMCAFLLGLWEKPDGPQGDNWEVPRWEVDSEVHNAFKQFNVQVFYADVALWESYISEWSETYGDQLAVKSPVGRDAIGFDMRSSLKLVTMAHERLMRSVFDGKLAHDGDRSLRRHALNARRRTNNYGVSFGKESRESPRKIDAYAALMLAHEALYDLRARGKKQKARTGRGYFL</sequence>
<accession>A0A1B1PAB8</accession>